<keyword evidence="8" id="KW-1185">Reference proteome</keyword>
<feature type="domain" description="Translocation and assembly module TamB C-terminal" evidence="6">
    <location>
        <begin position="1049"/>
        <end position="1386"/>
    </location>
</feature>
<name>A0ABP7LZJ4_9SPHN</name>
<keyword evidence="4 5" id="KW-0472">Membrane</keyword>
<dbReference type="PANTHER" id="PTHR36985">
    <property type="entry name" value="TRANSLOCATION AND ASSEMBLY MODULE SUBUNIT TAMB"/>
    <property type="match status" value="1"/>
</dbReference>
<sequence>MAEIAATAEGTPPPPRRLRPDWRWRLLNELFAAFVALLFLLAGALVLLDSAPGHRFIIDRIQRLETASGLKIRIGRIDGSIFGKSQLKNVAVSDQKGVFLTSPNIKLDWAPGAWLRNKLSIDSLTAERVTLTRIPALKPTGRTGPILPGFDIHVGELRVDRLDIGPGVAGQPRSGSLRGKADVHEGRALVELQAQMNNGGDRVVFKLDAEPDRNKFDVAAHVVSPANGVIPALAGTKRAINLDVDGKGSWKKWRGNAALDLSGRPALRLALGVDNGRYRLQGKWAPAQFLTGKLRRLTVPWVNIRGDATLKDRIIDGEFVAGTPELRAIAKGAVDLGNNRYRGMRLGVDLLTPSALFPNMTGRNVRMVWTLDGPFATADYSYRLSSPHVQFDNTGFDDLRAEGRGRLSGWPMRVPIRLSARAITGIGDVAGAMLANPRIEGWLSITPKLVRGDGLRLTSAKWTGKISLLIDLVSGRFDVTLSGAMQRYLIPGLGIVDVMTDLRVVPGPNNKGSHVVGTAKAWVRRLDNSFFRDLTGGLPSLTTNLERGADGIVHFTNLQIYSPKLRLSGAGQRFHDGTFHIVAAGRQAKYGPVKLTLDGHIERPKLDIFLDRPNDSLGLHAVRLLLDPTPAGFNYRANGGSRLGPFTSNGRILLPHNGATIISIAALDAGGAHASGDLRSDPGGFSGRLQLAGGTLGGTLDFSPVHGAQRIDAHLVANGANFPGAFAVRMGRADGTIILADERTTIDGSIDARGISTGAITLARLTANAKLMNGSGQVRAAFAGRRGAAFAFSTLADVTPNQIRLTGEGRIERQALVLNQAAVLTRSGDGWELSPTNLSFAGGTAIVSGRSGSRPEVHAQVQGMPLEVLDVAWPKLDLSGSATGRLDYAWKGNRVGRLNLKVRGLSRAGLVLASKPIDAGIAAVINGNQAAMRAVAASNGTVVGRAQARFAPLGNGPLFTELLNAPLFAQLRYGGPADTLWRLTGSEVIDVSGPLAIGADIGGRFADPVIRGSLRTQNARLESQVTGMVIEQLTTQARFSGPQLIFNQISGTTSGGGSVTGNGTITFSGGRTALNLGFNASQALLLNRDDVAARVTGPLQIRSDGQTGTISGDLKMNKGRFQLGRASAAAAVPRLNVREIGLDPEDVIEAKDLHPWKLAIKLTGNDVQVTGLGINSRWTTNLQVGGFADQPRFTGRAELVQGNYDFAGRIFRLERGVIRFLGESPPDPLLDIRAEASLQGLSASVIVSGTGQKPEITFASVPAMAQDELLSRILFGTSITNLSAPEALQLASAVAALRSGSGSLDPINALRRAVGLDRLRIVPADVATGQKTAIAAGKYITRNLFVEVVTDGQGYSATQVEYQMTRWLSLLSTISTVGRSSASVRVSKDY</sequence>
<gene>
    <name evidence="7" type="ORF">GCM10022276_29190</name>
</gene>
<proteinExistence type="predicted"/>
<organism evidence="7 8">
    <name type="scientific">Sphingomonas limnosediminicola</name>
    <dbReference type="NCBI Taxonomy" id="940133"/>
    <lineage>
        <taxon>Bacteria</taxon>
        <taxon>Pseudomonadati</taxon>
        <taxon>Pseudomonadota</taxon>
        <taxon>Alphaproteobacteria</taxon>
        <taxon>Sphingomonadales</taxon>
        <taxon>Sphingomonadaceae</taxon>
        <taxon>Sphingomonas</taxon>
    </lineage>
</organism>
<evidence type="ECO:0000256" key="3">
    <source>
        <dbReference type="ARBA" id="ARBA00022989"/>
    </source>
</evidence>
<reference evidence="8" key="1">
    <citation type="journal article" date="2019" name="Int. J. Syst. Evol. Microbiol.">
        <title>The Global Catalogue of Microorganisms (GCM) 10K type strain sequencing project: providing services to taxonomists for standard genome sequencing and annotation.</title>
        <authorList>
            <consortium name="The Broad Institute Genomics Platform"/>
            <consortium name="The Broad Institute Genome Sequencing Center for Infectious Disease"/>
            <person name="Wu L."/>
            <person name="Ma J."/>
        </authorList>
    </citation>
    <scope>NUCLEOTIDE SEQUENCE [LARGE SCALE GENOMIC DNA]</scope>
    <source>
        <strain evidence="8">JCM 17543</strain>
    </source>
</reference>
<evidence type="ECO:0000313" key="8">
    <source>
        <dbReference type="Proteomes" id="UP001500827"/>
    </source>
</evidence>
<keyword evidence="3 5" id="KW-1133">Transmembrane helix</keyword>
<evidence type="ECO:0000256" key="2">
    <source>
        <dbReference type="ARBA" id="ARBA00022692"/>
    </source>
</evidence>
<evidence type="ECO:0000256" key="1">
    <source>
        <dbReference type="ARBA" id="ARBA00004167"/>
    </source>
</evidence>
<comment type="caution">
    <text evidence="7">The sequence shown here is derived from an EMBL/GenBank/DDBJ whole genome shotgun (WGS) entry which is preliminary data.</text>
</comment>
<comment type="subcellular location">
    <subcellularLocation>
        <location evidence="1">Membrane</location>
        <topology evidence="1">Single-pass membrane protein</topology>
    </subcellularLocation>
</comment>
<evidence type="ECO:0000256" key="4">
    <source>
        <dbReference type="ARBA" id="ARBA00023136"/>
    </source>
</evidence>
<evidence type="ECO:0000256" key="5">
    <source>
        <dbReference type="SAM" id="Phobius"/>
    </source>
</evidence>
<dbReference type="PANTHER" id="PTHR36985:SF1">
    <property type="entry name" value="TRANSLOCATION AND ASSEMBLY MODULE SUBUNIT TAMB"/>
    <property type="match status" value="1"/>
</dbReference>
<evidence type="ECO:0000259" key="6">
    <source>
        <dbReference type="Pfam" id="PF04357"/>
    </source>
</evidence>
<keyword evidence="2 5" id="KW-0812">Transmembrane</keyword>
<evidence type="ECO:0000313" key="7">
    <source>
        <dbReference type="EMBL" id="GAA3909083.1"/>
    </source>
</evidence>
<dbReference type="Proteomes" id="UP001500827">
    <property type="component" value="Unassembled WGS sequence"/>
</dbReference>
<feature type="transmembrane region" description="Helical" evidence="5">
    <location>
        <begin position="26"/>
        <end position="48"/>
    </location>
</feature>
<dbReference type="RefSeq" id="WP_344700429.1">
    <property type="nucleotide sequence ID" value="NZ_BAABBM010000001.1"/>
</dbReference>
<protein>
    <submittedName>
        <fullName evidence="7">Translocation/assembly module TamB domain-containing protein</fullName>
    </submittedName>
</protein>
<dbReference type="Pfam" id="PF04357">
    <property type="entry name" value="TamB"/>
    <property type="match status" value="1"/>
</dbReference>
<accession>A0ABP7LZJ4</accession>
<dbReference type="EMBL" id="BAABBM010000001">
    <property type="protein sequence ID" value="GAA3909083.1"/>
    <property type="molecule type" value="Genomic_DNA"/>
</dbReference>
<dbReference type="InterPro" id="IPR007452">
    <property type="entry name" value="TamB_C"/>
</dbReference>